<evidence type="ECO:0000256" key="11">
    <source>
        <dbReference type="RuleBase" id="RU003313"/>
    </source>
</evidence>
<comment type="subcellular location">
    <subcellularLocation>
        <location evidence="10">Cytoplasm</location>
    </subcellularLocation>
</comment>
<dbReference type="NCBIfam" id="TIGR00231">
    <property type="entry name" value="small_GTP"/>
    <property type="match status" value="1"/>
</dbReference>
<feature type="binding site" evidence="10">
    <location>
        <position position="226"/>
    </location>
    <ligand>
        <name>K(+)</name>
        <dbReference type="ChEBI" id="CHEBI:29103"/>
    </ligand>
</feature>
<dbReference type="Pfam" id="PF01926">
    <property type="entry name" value="MMR_HSR1"/>
    <property type="match status" value="1"/>
</dbReference>
<dbReference type="InterPro" id="IPR005225">
    <property type="entry name" value="Small_GTP-bd"/>
</dbReference>
<keyword evidence="7 10" id="KW-0460">Magnesium</keyword>
<name>A0A411HPW0_9GAMM</name>
<keyword evidence="3 10" id="KW-0819">tRNA processing</keyword>
<dbReference type="EC" id="3.6.-.-" evidence="10"/>
<comment type="function">
    <text evidence="10">Exhibits a very high intrinsic GTPase hydrolysis rate. Involved in the addition of a carboxymethylaminomethyl (cmnm) group at the wobble position (U34) of certain tRNAs, forming tRNA-cmnm(5)s(2)U34.</text>
</comment>
<feature type="binding site" evidence="10">
    <location>
        <position position="251"/>
    </location>
    <ligand>
        <name>Mg(2+)</name>
        <dbReference type="ChEBI" id="CHEBI:18420"/>
    </ligand>
</feature>
<dbReference type="OrthoDB" id="9805918at2"/>
<feature type="binding site" evidence="10">
    <location>
        <position position="247"/>
    </location>
    <ligand>
        <name>K(+)</name>
        <dbReference type="ChEBI" id="CHEBI:29103"/>
    </ligand>
</feature>
<dbReference type="GO" id="GO:0005525">
    <property type="term" value="F:GTP binding"/>
    <property type="evidence" value="ECO:0007669"/>
    <property type="project" value="UniProtKB-UniRule"/>
</dbReference>
<dbReference type="InterPro" id="IPR031168">
    <property type="entry name" value="G_TrmE"/>
</dbReference>
<keyword evidence="8 10" id="KW-0630">Potassium</keyword>
<keyword evidence="4 10" id="KW-0479">Metal-binding</keyword>
<feature type="binding site" evidence="10">
    <location>
        <position position="230"/>
    </location>
    <ligand>
        <name>Mg(2+)</name>
        <dbReference type="ChEBI" id="CHEBI:18420"/>
    </ligand>
</feature>
<dbReference type="GO" id="GO:0030488">
    <property type="term" value="P:tRNA methylation"/>
    <property type="evidence" value="ECO:0007669"/>
    <property type="project" value="TreeGrafter"/>
</dbReference>
<dbReference type="HAMAP" id="MF_00379">
    <property type="entry name" value="GTPase_MnmE"/>
    <property type="match status" value="1"/>
</dbReference>
<feature type="binding site" evidence="10">
    <location>
        <position position="448"/>
    </location>
    <ligand>
        <name>(6S)-5-formyl-5,6,7,8-tetrahydrofolate</name>
        <dbReference type="ChEBI" id="CHEBI:57457"/>
    </ligand>
</feature>
<gene>
    <name evidence="10 13" type="primary">mnmE</name>
    <name evidence="10" type="synonym">trmE</name>
    <name evidence="13" type="ORF">ELE36_20175</name>
</gene>
<dbReference type="SUPFAM" id="SSF52540">
    <property type="entry name" value="P-loop containing nucleoside triphosphate hydrolases"/>
    <property type="match status" value="1"/>
</dbReference>
<comment type="similarity">
    <text evidence="1 10 11">Belongs to the TRAFAC class TrmE-Era-EngA-EngB-Septin-like GTPase superfamily. TrmE GTPase family.</text>
</comment>
<dbReference type="InterPro" id="IPR006073">
    <property type="entry name" value="GTP-bd"/>
</dbReference>
<feature type="binding site" evidence="10">
    <location>
        <position position="250"/>
    </location>
    <ligand>
        <name>K(+)</name>
        <dbReference type="ChEBI" id="CHEBI:29103"/>
    </ligand>
</feature>
<protein>
    <recommendedName>
        <fullName evidence="10">tRNA modification GTPase MnmE</fullName>
        <ecNumber evidence="10">3.6.-.-</ecNumber>
    </recommendedName>
</protein>
<keyword evidence="14" id="KW-1185">Reference proteome</keyword>
<feature type="binding site" evidence="10">
    <location>
        <begin position="270"/>
        <end position="273"/>
    </location>
    <ligand>
        <name>GTP</name>
        <dbReference type="ChEBI" id="CHEBI:37565"/>
    </ligand>
</feature>
<dbReference type="EMBL" id="CP035704">
    <property type="protein sequence ID" value="QBB72496.1"/>
    <property type="molecule type" value="Genomic_DNA"/>
</dbReference>
<evidence type="ECO:0000256" key="1">
    <source>
        <dbReference type="ARBA" id="ARBA00011043"/>
    </source>
</evidence>
<dbReference type="PROSITE" id="PS51709">
    <property type="entry name" value="G_TRME"/>
    <property type="match status" value="1"/>
</dbReference>
<dbReference type="NCBIfam" id="TIGR00450">
    <property type="entry name" value="mnmE_trmE_thdF"/>
    <property type="match status" value="1"/>
</dbReference>
<dbReference type="PANTHER" id="PTHR42714:SF2">
    <property type="entry name" value="TRNA MODIFICATION GTPASE GTPBP3, MITOCHONDRIAL"/>
    <property type="match status" value="1"/>
</dbReference>
<dbReference type="InterPro" id="IPR027266">
    <property type="entry name" value="TrmE/GcvT-like"/>
</dbReference>
<dbReference type="NCBIfam" id="NF003661">
    <property type="entry name" value="PRK05291.1-3"/>
    <property type="match status" value="1"/>
</dbReference>
<dbReference type="Gene3D" id="3.40.50.300">
    <property type="entry name" value="P-loop containing nucleotide triphosphate hydrolases"/>
    <property type="match status" value="1"/>
</dbReference>
<dbReference type="SUPFAM" id="SSF116878">
    <property type="entry name" value="TrmE connector domain"/>
    <property type="match status" value="1"/>
</dbReference>
<comment type="cofactor">
    <cofactor evidence="10">
        <name>K(+)</name>
        <dbReference type="ChEBI" id="CHEBI:29103"/>
    </cofactor>
    <text evidence="10">Binds 1 potassium ion per subunit.</text>
</comment>
<evidence type="ECO:0000256" key="6">
    <source>
        <dbReference type="ARBA" id="ARBA00022801"/>
    </source>
</evidence>
<feature type="binding site" evidence="10">
    <location>
        <position position="120"/>
    </location>
    <ligand>
        <name>(6S)-5-formyl-5,6,7,8-tetrahydrofolate</name>
        <dbReference type="ChEBI" id="CHEBI:57457"/>
    </ligand>
</feature>
<dbReference type="Pfam" id="PF12631">
    <property type="entry name" value="MnmE_helical"/>
    <property type="match status" value="1"/>
</dbReference>
<evidence type="ECO:0000256" key="4">
    <source>
        <dbReference type="ARBA" id="ARBA00022723"/>
    </source>
</evidence>
<dbReference type="GO" id="GO:0005829">
    <property type="term" value="C:cytosol"/>
    <property type="evidence" value="ECO:0007669"/>
    <property type="project" value="TreeGrafter"/>
</dbReference>
<dbReference type="GO" id="GO:0003924">
    <property type="term" value="F:GTPase activity"/>
    <property type="evidence" value="ECO:0007669"/>
    <property type="project" value="UniProtKB-UniRule"/>
</dbReference>
<dbReference type="InterPro" id="IPR025867">
    <property type="entry name" value="MnmE_helical"/>
</dbReference>
<dbReference type="Proteomes" id="UP000291562">
    <property type="component" value="Chromosome"/>
</dbReference>
<keyword evidence="9 10" id="KW-0342">GTP-binding</keyword>
<evidence type="ECO:0000259" key="12">
    <source>
        <dbReference type="PROSITE" id="PS51709"/>
    </source>
</evidence>
<evidence type="ECO:0000313" key="13">
    <source>
        <dbReference type="EMBL" id="QBB72496.1"/>
    </source>
</evidence>
<dbReference type="Pfam" id="PF10396">
    <property type="entry name" value="TrmE_N"/>
    <property type="match status" value="1"/>
</dbReference>
<evidence type="ECO:0000256" key="9">
    <source>
        <dbReference type="ARBA" id="ARBA00023134"/>
    </source>
</evidence>
<dbReference type="Gene3D" id="3.30.1360.120">
    <property type="entry name" value="Probable tRNA modification gtpase trme, domain 1"/>
    <property type="match status" value="1"/>
</dbReference>
<feature type="binding site" evidence="10">
    <location>
        <position position="24"/>
    </location>
    <ligand>
        <name>(6S)-5-formyl-5,6,7,8-tetrahydrofolate</name>
        <dbReference type="ChEBI" id="CHEBI:57457"/>
    </ligand>
</feature>
<feature type="domain" description="TrmE-type G" evidence="12">
    <location>
        <begin position="216"/>
        <end position="371"/>
    </location>
</feature>
<dbReference type="CDD" id="cd14858">
    <property type="entry name" value="TrmE_N"/>
    <property type="match status" value="1"/>
</dbReference>
<dbReference type="AlphaFoldDB" id="A0A411HPW0"/>
<dbReference type="InterPro" id="IPR004520">
    <property type="entry name" value="GTPase_MnmE"/>
</dbReference>
<comment type="caution">
    <text evidence="10">Lacks conserved residue(s) required for the propagation of feature annotation.</text>
</comment>
<keyword evidence="6 10" id="KW-0378">Hydrolase</keyword>
<dbReference type="InterPro" id="IPR018948">
    <property type="entry name" value="GTP-bd_TrmE_N"/>
</dbReference>
<evidence type="ECO:0000313" key="14">
    <source>
        <dbReference type="Proteomes" id="UP000291562"/>
    </source>
</evidence>
<dbReference type="CDD" id="cd04164">
    <property type="entry name" value="trmE"/>
    <property type="match status" value="1"/>
</dbReference>
<feature type="binding site" evidence="10">
    <location>
        <begin position="245"/>
        <end position="251"/>
    </location>
    <ligand>
        <name>GTP</name>
        <dbReference type="ChEBI" id="CHEBI:37565"/>
    </ligand>
</feature>
<evidence type="ECO:0000256" key="7">
    <source>
        <dbReference type="ARBA" id="ARBA00022842"/>
    </source>
</evidence>
<dbReference type="RefSeq" id="WP_129836507.1">
    <property type="nucleotide sequence ID" value="NZ_CP035704.1"/>
</dbReference>
<accession>A0A411HPW0</accession>
<evidence type="ECO:0000256" key="5">
    <source>
        <dbReference type="ARBA" id="ARBA00022741"/>
    </source>
</evidence>
<comment type="subunit">
    <text evidence="10">Homodimer. Heterotetramer of two MnmE and two MnmG subunits.</text>
</comment>
<dbReference type="GO" id="GO:0046872">
    <property type="term" value="F:metal ion binding"/>
    <property type="evidence" value="ECO:0007669"/>
    <property type="project" value="UniProtKB-KW"/>
</dbReference>
<evidence type="ECO:0000256" key="2">
    <source>
        <dbReference type="ARBA" id="ARBA00022490"/>
    </source>
</evidence>
<feature type="binding site" evidence="10">
    <location>
        <begin position="226"/>
        <end position="231"/>
    </location>
    <ligand>
        <name>GTP</name>
        <dbReference type="ChEBI" id="CHEBI:37565"/>
    </ligand>
</feature>
<organism evidence="13 14">
    <name type="scientific">Pseudolysobacter antarcticus</name>
    <dbReference type="NCBI Taxonomy" id="2511995"/>
    <lineage>
        <taxon>Bacteria</taxon>
        <taxon>Pseudomonadati</taxon>
        <taxon>Pseudomonadota</taxon>
        <taxon>Gammaproteobacteria</taxon>
        <taxon>Lysobacterales</taxon>
        <taxon>Rhodanobacteraceae</taxon>
        <taxon>Pseudolysobacter</taxon>
    </lineage>
</organism>
<dbReference type="KEGG" id="xbc:ELE36_20175"/>
<feature type="binding site" evidence="10">
    <location>
        <position position="245"/>
    </location>
    <ligand>
        <name>K(+)</name>
        <dbReference type="ChEBI" id="CHEBI:29103"/>
    </ligand>
</feature>
<dbReference type="Gene3D" id="1.20.120.430">
    <property type="entry name" value="tRNA modification GTPase MnmE domain 2"/>
    <property type="match status" value="1"/>
</dbReference>
<dbReference type="PANTHER" id="PTHR42714">
    <property type="entry name" value="TRNA MODIFICATION GTPASE GTPBP3"/>
    <property type="match status" value="1"/>
</dbReference>
<keyword evidence="5 10" id="KW-0547">Nucleotide-binding</keyword>
<keyword evidence="2 10" id="KW-0963">Cytoplasm</keyword>
<sequence>MIEHTDTIAAIATPPGAAGIGVVRVSGPAVALIAEALLGTLPVARHANYAKFRDRNGAVLDRGLALYFPAPHSFTGEHVLELHAHGSPVVLNLLLQRLFELGARPARAGEFSERAYLNGKLDLAQAEAIADLIASQSELAARAAMRSLDGEFSRRVQRLLDALVRLRVYIEAAIDFPEEEVDFLSAPQLREDILTLAAHARDLLAQTRRGVVLRDGLHVVIVGRPNAGKSSLLNALAEIDRAIVTPVAGTTRDVLREAINLDGIALTLVDTAGLHESGDLIEQEGMRRARDELARADVLLLVTDSAHASADRSLLQTGAPSAARIIVHNKIDLSGESARHEHSDHETQIWLSAHTGVGLELLRSELKRLAGHGDAATGSFSARTRHVAALEQVEIHLRDATNALLELRAGELAAEELHAAQNALASITGEFDSEDLLGAIFSSFCIGK</sequence>
<evidence type="ECO:0000256" key="10">
    <source>
        <dbReference type="HAMAP-Rule" id="MF_00379"/>
    </source>
</evidence>
<feature type="binding site" evidence="10">
    <location>
        <position position="81"/>
    </location>
    <ligand>
        <name>(6S)-5-formyl-5,6,7,8-tetrahydrofolate</name>
        <dbReference type="ChEBI" id="CHEBI:57457"/>
    </ligand>
</feature>
<reference evidence="13 14" key="1">
    <citation type="submission" date="2019-01" db="EMBL/GenBank/DDBJ databases">
        <title>Pseudolysobacter antarctica gen. nov., sp. nov., isolated from Fildes Peninsula, Antarctica.</title>
        <authorList>
            <person name="Wei Z."/>
            <person name="Peng F."/>
        </authorList>
    </citation>
    <scope>NUCLEOTIDE SEQUENCE [LARGE SCALE GENOMIC DNA]</scope>
    <source>
        <strain evidence="13 14">AQ6-296</strain>
    </source>
</reference>
<dbReference type="GO" id="GO:0002098">
    <property type="term" value="P:tRNA wobble uridine modification"/>
    <property type="evidence" value="ECO:0007669"/>
    <property type="project" value="TreeGrafter"/>
</dbReference>
<dbReference type="InterPro" id="IPR027368">
    <property type="entry name" value="MnmE_dom2"/>
</dbReference>
<dbReference type="FunFam" id="3.40.50.300:FF:001376">
    <property type="entry name" value="tRNA modification GTPase MnmE"/>
    <property type="match status" value="1"/>
</dbReference>
<evidence type="ECO:0000256" key="3">
    <source>
        <dbReference type="ARBA" id="ARBA00022694"/>
    </source>
</evidence>
<dbReference type="InterPro" id="IPR027417">
    <property type="entry name" value="P-loop_NTPase"/>
</dbReference>
<proteinExistence type="inferred from homology"/>
<evidence type="ECO:0000256" key="8">
    <source>
        <dbReference type="ARBA" id="ARBA00022958"/>
    </source>
</evidence>